<protein>
    <submittedName>
        <fullName evidence="2">Uncharacterized protein</fullName>
    </submittedName>
</protein>
<evidence type="ECO:0000256" key="1">
    <source>
        <dbReference type="SAM" id="SignalP"/>
    </source>
</evidence>
<dbReference type="Pfam" id="PF12311">
    <property type="entry name" value="DUF3632"/>
    <property type="match status" value="1"/>
</dbReference>
<keyword evidence="3" id="KW-1185">Reference proteome</keyword>
<reference evidence="2 3" key="1">
    <citation type="submission" date="2020-05" db="EMBL/GenBank/DDBJ databases">
        <title>Identification and distribution of gene clusters putatively required for synthesis of sphingolipid metabolism inhibitors in phylogenetically diverse species of the filamentous fungus Fusarium.</title>
        <authorList>
            <person name="Kim H.-S."/>
            <person name="Busman M."/>
            <person name="Brown D.W."/>
            <person name="Divon H."/>
            <person name="Uhlig S."/>
            <person name="Proctor R.H."/>
        </authorList>
    </citation>
    <scope>NUCLEOTIDE SEQUENCE [LARGE SCALE GENOMIC DNA]</scope>
    <source>
        <strain evidence="2 3">NRRL 36939</strain>
    </source>
</reference>
<evidence type="ECO:0000313" key="2">
    <source>
        <dbReference type="EMBL" id="KAF5572599.1"/>
    </source>
</evidence>
<evidence type="ECO:0000313" key="3">
    <source>
        <dbReference type="Proteomes" id="UP000546213"/>
    </source>
</evidence>
<feature type="signal peptide" evidence="1">
    <location>
        <begin position="1"/>
        <end position="18"/>
    </location>
</feature>
<keyword evidence="1" id="KW-0732">Signal</keyword>
<gene>
    <name evidence="2" type="ORF">FPCIR_14230</name>
</gene>
<name>A0A8H5KG09_9HYPO</name>
<dbReference type="Proteomes" id="UP000546213">
    <property type="component" value="Unassembled WGS sequence"/>
</dbReference>
<comment type="caution">
    <text evidence="2">The sequence shown here is derived from an EMBL/GenBank/DDBJ whole genome shotgun (WGS) entry which is preliminary data.</text>
</comment>
<proteinExistence type="predicted"/>
<dbReference type="OrthoDB" id="5403091at2759"/>
<dbReference type="EMBL" id="JAAOAS010000733">
    <property type="protein sequence ID" value="KAF5572599.1"/>
    <property type="molecule type" value="Genomic_DNA"/>
</dbReference>
<dbReference type="InterPro" id="IPR022085">
    <property type="entry name" value="OpdG"/>
</dbReference>
<feature type="chain" id="PRO_5034570125" evidence="1">
    <location>
        <begin position="19"/>
        <end position="401"/>
    </location>
</feature>
<dbReference type="PANTHER" id="PTHR38797">
    <property type="entry name" value="NUCLEAR PORE COMPLEX PROTEIN NUP85-RELATED"/>
    <property type="match status" value="1"/>
</dbReference>
<dbReference type="AlphaFoldDB" id="A0A8H5KG09"/>
<organism evidence="2 3">
    <name type="scientific">Fusarium pseudocircinatum</name>
    <dbReference type="NCBI Taxonomy" id="56676"/>
    <lineage>
        <taxon>Eukaryota</taxon>
        <taxon>Fungi</taxon>
        <taxon>Dikarya</taxon>
        <taxon>Ascomycota</taxon>
        <taxon>Pezizomycotina</taxon>
        <taxon>Sordariomycetes</taxon>
        <taxon>Hypocreomycetidae</taxon>
        <taxon>Hypocreales</taxon>
        <taxon>Nectriaceae</taxon>
        <taxon>Fusarium</taxon>
        <taxon>Fusarium fujikuroi species complex</taxon>
    </lineage>
</organism>
<sequence>MHVSKLFIVGAIVTAAEAFTCARELFGQCYFVDGNPVGQQQRCAIKCEDKFGHVNCVCPDYYPKNDKGWPYSGKHECIPDLEELRGAAFHNRTWVISDRFCNVGDGVDSLEGYLHDLWHMYYQVARHTSHEKPEHDRAVLDILKIQGRGVLTRPVAGLYGVDIARTVEGTLWNDLPFFVTDMTKFWIDNAAKLSSAHRINFASFLAKLAATRVSKDRMCQIALILFRSALEEPRELNTGQISDEEDRSRDMRELDLVHLLPSVSIWIKEAGYNLIQLSDVSWNDCSSAISEGGAMFVESELGERCTHGFIPWRYMYWLKRLYELRDEAKEAKEEHLEEYAADAIESMLGAVVERNSEILRTYKSAGKDVHEDKYLSCLKDPAQSLEELAMRQMDETVDTEE</sequence>
<accession>A0A8H5KG09</accession>
<dbReference type="PANTHER" id="PTHR38797:SF7">
    <property type="entry name" value="TRANSCRIPTION FACTOR DOMAIN-CONTAINING PROTEIN"/>
    <property type="match status" value="1"/>
</dbReference>
<dbReference type="InterPro" id="IPR053204">
    <property type="entry name" value="Oxopyrrolidines_Biosynth-assoc"/>
</dbReference>